<dbReference type="Gene3D" id="3.40.50.720">
    <property type="entry name" value="NAD(P)-binding Rossmann-like Domain"/>
    <property type="match status" value="1"/>
</dbReference>
<evidence type="ECO:0000256" key="1">
    <source>
        <dbReference type="ARBA" id="ARBA00006484"/>
    </source>
</evidence>
<dbReference type="FunFam" id="3.40.50.720:FF:000261">
    <property type="entry name" value="NADPH-dependent 1-acyldihydroxyacetone phosphate reductase"/>
    <property type="match status" value="1"/>
</dbReference>
<dbReference type="PANTHER" id="PTHR44169">
    <property type="entry name" value="NADPH-DEPENDENT 1-ACYLDIHYDROXYACETONE PHOSPHATE REDUCTASE"/>
    <property type="match status" value="1"/>
</dbReference>
<dbReference type="Pfam" id="PF00106">
    <property type="entry name" value="adh_short"/>
    <property type="match status" value="1"/>
</dbReference>
<keyword evidence="2" id="KW-0560">Oxidoreductase</keyword>
<dbReference type="PANTHER" id="PTHR44169:SF6">
    <property type="entry name" value="NADPH-DEPENDENT 1-ACYLDIHYDROXYACETONE PHOSPHATE REDUCTASE"/>
    <property type="match status" value="1"/>
</dbReference>
<dbReference type="OrthoDB" id="2102561at2759"/>
<evidence type="ECO:0000313" key="4">
    <source>
        <dbReference type="EMBL" id="RPD56254.1"/>
    </source>
</evidence>
<organism evidence="4 5">
    <name type="scientific">Lentinus tigrinus ALCF2SS1-6</name>
    <dbReference type="NCBI Taxonomy" id="1328759"/>
    <lineage>
        <taxon>Eukaryota</taxon>
        <taxon>Fungi</taxon>
        <taxon>Dikarya</taxon>
        <taxon>Basidiomycota</taxon>
        <taxon>Agaricomycotina</taxon>
        <taxon>Agaricomycetes</taxon>
        <taxon>Polyporales</taxon>
        <taxon>Polyporaceae</taxon>
        <taxon>Lentinus</taxon>
    </lineage>
</organism>
<dbReference type="AlphaFoldDB" id="A0A5C2RZ17"/>
<gene>
    <name evidence="4" type="ORF">L227DRAFT_656329</name>
</gene>
<reference evidence="4" key="1">
    <citation type="journal article" date="2018" name="Genome Biol. Evol.">
        <title>Genomics and development of Lentinus tigrinus, a white-rot wood-decaying mushroom with dimorphic fruiting bodies.</title>
        <authorList>
            <person name="Wu B."/>
            <person name="Xu Z."/>
            <person name="Knudson A."/>
            <person name="Carlson A."/>
            <person name="Chen N."/>
            <person name="Kovaka S."/>
            <person name="LaButti K."/>
            <person name="Lipzen A."/>
            <person name="Pennachio C."/>
            <person name="Riley R."/>
            <person name="Schakwitz W."/>
            <person name="Umezawa K."/>
            <person name="Ohm R.A."/>
            <person name="Grigoriev I.V."/>
            <person name="Nagy L.G."/>
            <person name="Gibbons J."/>
            <person name="Hibbett D."/>
        </authorList>
    </citation>
    <scope>NUCLEOTIDE SEQUENCE [LARGE SCALE GENOMIC DNA]</scope>
    <source>
        <strain evidence="4">ALCF2SS1-6</strain>
    </source>
</reference>
<comment type="similarity">
    <text evidence="1 3">Belongs to the short-chain dehydrogenases/reductases (SDR) family.</text>
</comment>
<dbReference type="PRINTS" id="PR00081">
    <property type="entry name" value="GDHRDH"/>
</dbReference>
<keyword evidence="5" id="KW-1185">Reference proteome</keyword>
<dbReference type="GO" id="GO:0005783">
    <property type="term" value="C:endoplasmic reticulum"/>
    <property type="evidence" value="ECO:0007669"/>
    <property type="project" value="TreeGrafter"/>
</dbReference>
<dbReference type="CDD" id="cd05374">
    <property type="entry name" value="17beta-HSD-like_SDR_c"/>
    <property type="match status" value="1"/>
</dbReference>
<name>A0A5C2RZ17_9APHY</name>
<evidence type="ECO:0000256" key="2">
    <source>
        <dbReference type="ARBA" id="ARBA00023002"/>
    </source>
</evidence>
<dbReference type="InterPro" id="IPR002347">
    <property type="entry name" value="SDR_fam"/>
</dbReference>
<proteinExistence type="inferred from homology"/>
<sequence length="281" mass="30685">MSAIPKVVLVTGCSDGGIGSALCTEYASRGCKVYATARKLEAMDGLKHSNVEKLVLDVTNEDNIRDVVNTIISQEGRVDVLVNNAGVHCIGPVIEVPLDVVMKAYDANVLSVLRMCKAVIPHMAERKSGTIVQISSVMAHIPTPWGGIYSSTKAALHALSDALYMECTPLNISVLTATTGAIRSKISANQAASFPGLSENSLYKRYLSDILERMYTSQESDAMPAEEYARRVVGQSLLPKPPRHMMLGGKTLLIRILMWIPRTFSLKLLWRFFTKKSRASA</sequence>
<dbReference type="PRINTS" id="PR00080">
    <property type="entry name" value="SDRFAMILY"/>
</dbReference>
<dbReference type="Proteomes" id="UP000313359">
    <property type="component" value="Unassembled WGS sequence"/>
</dbReference>
<dbReference type="SUPFAM" id="SSF51735">
    <property type="entry name" value="NAD(P)-binding Rossmann-fold domains"/>
    <property type="match status" value="1"/>
</dbReference>
<protein>
    <submittedName>
        <fullName evidence="4">Oxidoreductase</fullName>
    </submittedName>
</protein>
<evidence type="ECO:0000313" key="5">
    <source>
        <dbReference type="Proteomes" id="UP000313359"/>
    </source>
</evidence>
<dbReference type="InterPro" id="IPR036291">
    <property type="entry name" value="NAD(P)-bd_dom_sf"/>
</dbReference>
<accession>A0A5C2RZ17</accession>
<dbReference type="GO" id="GO:0016491">
    <property type="term" value="F:oxidoreductase activity"/>
    <property type="evidence" value="ECO:0007669"/>
    <property type="project" value="UniProtKB-KW"/>
</dbReference>
<evidence type="ECO:0000256" key="3">
    <source>
        <dbReference type="RuleBase" id="RU000363"/>
    </source>
</evidence>
<dbReference type="EMBL" id="ML122289">
    <property type="protein sequence ID" value="RPD56254.1"/>
    <property type="molecule type" value="Genomic_DNA"/>
</dbReference>
<dbReference type="STRING" id="1328759.A0A5C2RZ17"/>